<feature type="domain" description="CheW-like" evidence="1">
    <location>
        <begin position="174"/>
        <end position="313"/>
    </location>
</feature>
<dbReference type="PROSITE" id="PS50851">
    <property type="entry name" value="CHEW"/>
    <property type="match status" value="3"/>
</dbReference>
<dbReference type="AlphaFoldDB" id="I4EQU2"/>
<dbReference type="InterPro" id="IPR039315">
    <property type="entry name" value="CheW"/>
</dbReference>
<feature type="domain" description="CheW-like" evidence="1">
    <location>
        <begin position="10"/>
        <end position="149"/>
    </location>
</feature>
<dbReference type="Proteomes" id="UP000006461">
    <property type="component" value="Chromosome"/>
</dbReference>
<evidence type="ECO:0000259" key="1">
    <source>
        <dbReference type="PROSITE" id="PS50851"/>
    </source>
</evidence>
<dbReference type="SUPFAM" id="SSF50341">
    <property type="entry name" value="CheW-like"/>
    <property type="match status" value="3"/>
</dbReference>
<dbReference type="PANTHER" id="PTHR22617:SF23">
    <property type="entry name" value="CHEMOTAXIS PROTEIN CHEW"/>
    <property type="match status" value="1"/>
</dbReference>
<dbReference type="SMART" id="SM00260">
    <property type="entry name" value="CheW"/>
    <property type="match status" value="3"/>
</dbReference>
<dbReference type="GO" id="GO:0005829">
    <property type="term" value="C:cytosol"/>
    <property type="evidence" value="ECO:0007669"/>
    <property type="project" value="TreeGrafter"/>
</dbReference>
<name>I4EQU2_MODI5</name>
<dbReference type="OrthoDB" id="3276128at2"/>
<dbReference type="STRING" id="477641.MODMU_0293"/>
<dbReference type="Gene3D" id="2.30.30.40">
    <property type="entry name" value="SH3 Domains"/>
    <property type="match status" value="1"/>
</dbReference>
<evidence type="ECO:0000313" key="3">
    <source>
        <dbReference type="Proteomes" id="UP000006461"/>
    </source>
</evidence>
<dbReference type="Pfam" id="PF01584">
    <property type="entry name" value="CheW"/>
    <property type="match status" value="3"/>
</dbReference>
<dbReference type="eggNOG" id="COG0835">
    <property type="taxonomic scope" value="Bacteria"/>
</dbReference>
<dbReference type="InterPro" id="IPR036061">
    <property type="entry name" value="CheW-like_dom_sf"/>
</dbReference>
<proteinExistence type="predicted"/>
<sequence>MSTGPGGPAVDVYGMVRLAGVDVALPLHALREVVPCPQALSGLPAEAPGLLGAMDLRTTVLPVVDLRVLLGRDTGRRPDQVVVVIAWEGQALGLLADEVCGVSRVPAAALLPMRAQTGELLFSHTFLHPETGRATSVLDAAAVLRLPGVPTVADVTRSTAAVVVEGAGRPAGTGRTVTRVRCGGHVLAVDVTHVHTTLPSPEARPSPLRSTLVPGVTEYAGREVGVVDPLVLLGLGRRADTPPGAGLVLDTGRGHVVLALDELLDLVQLPDDQLLPVPTYAVPHPELLEGIALVGDVACLVLDGAALLGDPRVRGLAAMNTEVGRTADPTDGVRTAGPAVGPPYLVLSVGVDVATPLDHVAEIVPWPASMTAGGAAPGVLGLTVHRGAALPVLCLASLLGRPAPATTAATCLLVLEVDGEPVALAVDALRSIDPLSWTDPHQSRAGAGGRLDRALQAAPLVQVGASTRLLPELDLREVVRAVRGPAVVVPAPRSTPAAELVPT</sequence>
<dbReference type="EMBL" id="FO203431">
    <property type="protein sequence ID" value="CCH85755.1"/>
    <property type="molecule type" value="Genomic_DNA"/>
</dbReference>
<feature type="domain" description="CheW-like" evidence="1">
    <location>
        <begin position="339"/>
        <end position="484"/>
    </location>
</feature>
<accession>I4EQU2</accession>
<keyword evidence="3" id="KW-1185">Reference proteome</keyword>
<dbReference type="HOGENOM" id="CLU_040928_1_0_11"/>
<dbReference type="GO" id="GO:0007165">
    <property type="term" value="P:signal transduction"/>
    <property type="evidence" value="ECO:0007669"/>
    <property type="project" value="InterPro"/>
</dbReference>
<gene>
    <name evidence="2" type="ordered locus">MODMU_0293</name>
</gene>
<organism evidence="2 3">
    <name type="scientific">Modestobacter italicus (strain DSM 44449 / CECT 9708 / BC 501)</name>
    <dbReference type="NCBI Taxonomy" id="2732864"/>
    <lineage>
        <taxon>Bacteria</taxon>
        <taxon>Bacillati</taxon>
        <taxon>Actinomycetota</taxon>
        <taxon>Actinomycetes</taxon>
        <taxon>Geodermatophilales</taxon>
        <taxon>Geodermatophilaceae</taxon>
        <taxon>Modestobacter</taxon>
    </lineage>
</organism>
<dbReference type="PANTHER" id="PTHR22617">
    <property type="entry name" value="CHEMOTAXIS SENSOR HISTIDINE KINASE-RELATED"/>
    <property type="match status" value="1"/>
</dbReference>
<dbReference type="KEGG" id="mmar:MODMU_0293"/>
<reference evidence="2 3" key="1">
    <citation type="journal article" date="2012" name="J. Bacteriol.">
        <title>Genome Sequence of Radiation-Resistant Modestobacter marinus Strain BC501, a Representative Actinobacterium That Thrives on Calcareous Stone Surfaces.</title>
        <authorList>
            <person name="Normand P."/>
            <person name="Gury J."/>
            <person name="Pujic P."/>
            <person name="Chouaia B."/>
            <person name="Crotti E."/>
            <person name="Brusetti L."/>
            <person name="Daffonchio D."/>
            <person name="Vacherie B."/>
            <person name="Barbe V."/>
            <person name="Medigue C."/>
            <person name="Calteau A."/>
            <person name="Ghodhbane-Gtari F."/>
            <person name="Essoussi I."/>
            <person name="Nouioui I."/>
            <person name="Abbassi-Ghozzi I."/>
            <person name="Gtari M."/>
        </authorList>
    </citation>
    <scope>NUCLEOTIDE SEQUENCE [LARGE SCALE GENOMIC DNA]</scope>
    <source>
        <strain evidence="3">BC 501</strain>
    </source>
</reference>
<evidence type="ECO:0000313" key="2">
    <source>
        <dbReference type="EMBL" id="CCH85755.1"/>
    </source>
</evidence>
<dbReference type="GO" id="GO:0006935">
    <property type="term" value="P:chemotaxis"/>
    <property type="evidence" value="ECO:0007669"/>
    <property type="project" value="InterPro"/>
</dbReference>
<protein>
    <submittedName>
        <fullName evidence="2">Chemotaxis CheW protein, Positive regulator of CheA protein activity</fullName>
    </submittedName>
</protein>
<dbReference type="Gene3D" id="2.40.50.180">
    <property type="entry name" value="CheA-289, Domain 4"/>
    <property type="match status" value="3"/>
</dbReference>
<dbReference type="InterPro" id="IPR002545">
    <property type="entry name" value="CheW-lke_dom"/>
</dbReference>